<proteinExistence type="predicted"/>
<protein>
    <submittedName>
        <fullName evidence="1">Uncharacterized protein</fullName>
    </submittedName>
</protein>
<accession>A0A084UDP1</accession>
<dbReference type="AlphaFoldDB" id="A0A084UDP1"/>
<dbReference type="PATRIC" id="fig|472175.3.peg.2108"/>
<name>A0A084UDP1_9HYPH</name>
<reference evidence="1 2" key="1">
    <citation type="submission" date="2014-05" db="EMBL/GenBank/DDBJ databases">
        <title>Draft Genome Sequence of Nitratireductor basaltis Strain UMTGB225, A Marine Bacterium Isolated from Green Barrel Tunicate.</title>
        <authorList>
            <person name="Gan H.Y."/>
        </authorList>
    </citation>
    <scope>NUCLEOTIDE SEQUENCE [LARGE SCALE GENOMIC DNA]</scope>
    <source>
        <strain evidence="1 2">UMTGB225</strain>
    </source>
</reference>
<dbReference type="Proteomes" id="UP000053675">
    <property type="component" value="Unassembled WGS sequence"/>
</dbReference>
<evidence type="ECO:0000313" key="2">
    <source>
        <dbReference type="Proteomes" id="UP000053675"/>
    </source>
</evidence>
<gene>
    <name evidence="1" type="ORF">EL18_02119</name>
</gene>
<evidence type="ECO:0000313" key="1">
    <source>
        <dbReference type="EMBL" id="KFB11077.1"/>
    </source>
</evidence>
<sequence>MQGAPRAIRARYADWKPVKGRKVLQVVLEVPLEQQGEVLNLLGAPMPDRDLWVAVALLEDGKNENFKGGKNAQKAGILCGEGAFQRFIGANNPEQAAIRLRQRCGVESRIHLDHDEDAAREFRNLVTEYENWTRGIAA</sequence>
<comment type="caution">
    <text evidence="1">The sequence shown here is derived from an EMBL/GenBank/DDBJ whole genome shotgun (WGS) entry which is preliminary data.</text>
</comment>
<keyword evidence="2" id="KW-1185">Reference proteome</keyword>
<dbReference type="eggNOG" id="ENOG5032Y3F">
    <property type="taxonomic scope" value="Bacteria"/>
</dbReference>
<dbReference type="STRING" id="472175.EL18_02119"/>
<organism evidence="1 2">
    <name type="scientific">Nitratireductor basaltis</name>
    <dbReference type="NCBI Taxonomy" id="472175"/>
    <lineage>
        <taxon>Bacteria</taxon>
        <taxon>Pseudomonadati</taxon>
        <taxon>Pseudomonadota</taxon>
        <taxon>Alphaproteobacteria</taxon>
        <taxon>Hyphomicrobiales</taxon>
        <taxon>Phyllobacteriaceae</taxon>
        <taxon>Nitratireductor</taxon>
    </lineage>
</organism>
<dbReference type="EMBL" id="JMQM01000001">
    <property type="protein sequence ID" value="KFB11077.1"/>
    <property type="molecule type" value="Genomic_DNA"/>
</dbReference>